<comment type="similarity">
    <text evidence="2">Belongs to the MYT1 family.</text>
</comment>
<sequence>PDYSPPSRLGGVVYPGHPPTFGQPAPIDEQTEPVDFSSPNEPVNFSLPRPLDYPPPAHHGCPAPDPGYASDRAAHDFRNMNGYNAMTSRPYDVTSAYNTGYMGYQGYQGSYMGAGGYGAAMGPVGPDYMSSAACGTPYQLSPSRTQPPPTPLPESGVRPFARSSSRRDGKELIQCPTPGCDGMGHITGNYATHRSLSGCPRADRSAIQHQTQELKCPTPGCDGSGHVTGNYSSHRSLSGCPRANKPKHKPKDSQDSEPLRSLWESPTPFATPPTSNCPVIGCDGSGHSSGKFSSHRSAAGCPIANRQRMTRDGRGLGASTVSTGVTNPATLLAAAAVAVSYGSVDVMHQQQQSSLFAAAAASPLLQSMQSQNKRIKLEENSLLSTKNEDVRPIGSDSGTSECPPEQTANGPSLGHLARSSPHDGSCTGASLTPGQKVAAGTGEGDSRAVKDHVKQPGADSSLTSSSGGTSSFTSAPTTVTSSLTSASYAATFQQSPSSFTPVTPQSGGIFPSYSCAHPQQPPPSLTDAYPNSNHFDSYLSKIHSLYTDTFPEDASSMNLYNSVRPGLHDSSLTSTPLCAAKTSYGW</sequence>
<dbReference type="GO" id="GO:0005634">
    <property type="term" value="C:nucleus"/>
    <property type="evidence" value="ECO:0007669"/>
    <property type="project" value="UniProtKB-SubCell"/>
</dbReference>
<evidence type="ECO:0000256" key="6">
    <source>
        <dbReference type="ARBA" id="ARBA00022833"/>
    </source>
</evidence>
<feature type="region of interest" description="Disordered" evidence="10">
    <location>
        <begin position="136"/>
        <end position="173"/>
    </location>
</feature>
<feature type="region of interest" description="Disordered" evidence="10">
    <location>
        <begin position="1"/>
        <end position="67"/>
    </location>
</feature>
<accession>A0A8B7NIF0</accession>
<dbReference type="GO" id="GO:0008270">
    <property type="term" value="F:zinc ion binding"/>
    <property type="evidence" value="ECO:0007669"/>
    <property type="project" value="UniProtKB-KW"/>
</dbReference>
<dbReference type="OrthoDB" id="10069059at2759"/>
<evidence type="ECO:0000256" key="3">
    <source>
        <dbReference type="ARBA" id="ARBA00022723"/>
    </source>
</evidence>
<organism evidence="11 12">
    <name type="scientific">Hyalella azteca</name>
    <name type="common">Amphipod</name>
    <dbReference type="NCBI Taxonomy" id="294128"/>
    <lineage>
        <taxon>Eukaryota</taxon>
        <taxon>Metazoa</taxon>
        <taxon>Ecdysozoa</taxon>
        <taxon>Arthropoda</taxon>
        <taxon>Crustacea</taxon>
        <taxon>Multicrustacea</taxon>
        <taxon>Malacostraca</taxon>
        <taxon>Eumalacostraca</taxon>
        <taxon>Peracarida</taxon>
        <taxon>Amphipoda</taxon>
        <taxon>Senticaudata</taxon>
        <taxon>Talitrida</taxon>
        <taxon>Talitroidea</taxon>
        <taxon>Hyalellidae</taxon>
        <taxon>Hyalella</taxon>
    </lineage>
</organism>
<feature type="region of interest" description="Disordered" evidence="10">
    <location>
        <begin position="378"/>
        <end position="477"/>
    </location>
</feature>
<dbReference type="AlphaFoldDB" id="A0A8B7NIF0"/>
<evidence type="ECO:0000313" key="11">
    <source>
        <dbReference type="Proteomes" id="UP000694843"/>
    </source>
</evidence>
<dbReference type="InterPro" id="IPR002515">
    <property type="entry name" value="Znf_C2H2C"/>
</dbReference>
<feature type="region of interest" description="Disordered" evidence="10">
    <location>
        <begin position="232"/>
        <end position="270"/>
    </location>
</feature>
<dbReference type="RefSeq" id="XP_018013413.1">
    <property type="nucleotide sequence ID" value="XM_018157924.2"/>
</dbReference>
<keyword evidence="11" id="KW-1185">Reference proteome</keyword>
<reference evidence="12" key="1">
    <citation type="submission" date="2025-08" db="UniProtKB">
        <authorList>
            <consortium name="RefSeq"/>
        </authorList>
    </citation>
    <scope>IDENTIFICATION</scope>
    <source>
        <tissue evidence="12">Whole organism</tissue>
    </source>
</reference>
<evidence type="ECO:0000256" key="9">
    <source>
        <dbReference type="ARBA" id="ARBA00023242"/>
    </source>
</evidence>
<dbReference type="PANTHER" id="PTHR10816">
    <property type="entry name" value="MYELIN TRANSCRIPTION FACTOR 1-RELATED"/>
    <property type="match status" value="1"/>
</dbReference>
<keyword evidence="3" id="KW-0479">Metal-binding</keyword>
<dbReference type="Pfam" id="PF01530">
    <property type="entry name" value="zf-C2HC"/>
    <property type="match status" value="3"/>
</dbReference>
<evidence type="ECO:0000256" key="1">
    <source>
        <dbReference type="ARBA" id="ARBA00004123"/>
    </source>
</evidence>
<protein>
    <submittedName>
        <fullName evidence="12">Uncharacterized protein LOC108670448</fullName>
    </submittedName>
</protein>
<proteinExistence type="inferred from homology"/>
<keyword evidence="6" id="KW-0862">Zinc</keyword>
<evidence type="ECO:0000313" key="12">
    <source>
        <dbReference type="RefSeq" id="XP_018013413.1"/>
    </source>
</evidence>
<dbReference type="Gene3D" id="4.10.320.30">
    <property type="match status" value="3"/>
</dbReference>
<keyword evidence="5" id="KW-0863">Zinc-finger</keyword>
<keyword evidence="4" id="KW-0677">Repeat</keyword>
<evidence type="ECO:0000256" key="8">
    <source>
        <dbReference type="ARBA" id="ARBA00023163"/>
    </source>
</evidence>
<gene>
    <name evidence="12" type="primary">LOC108670448</name>
</gene>
<evidence type="ECO:0000256" key="10">
    <source>
        <dbReference type="SAM" id="MobiDB-lite"/>
    </source>
</evidence>
<feature type="compositionally biased region" description="Polar residues" evidence="10">
    <location>
        <begin position="396"/>
        <end position="410"/>
    </location>
</feature>
<keyword evidence="7" id="KW-0805">Transcription regulation</keyword>
<dbReference type="KEGG" id="hazt:108670448"/>
<keyword evidence="8" id="KW-0804">Transcription</keyword>
<feature type="non-terminal residue" evidence="12">
    <location>
        <position position="1"/>
    </location>
</feature>
<evidence type="ECO:0000256" key="5">
    <source>
        <dbReference type="ARBA" id="ARBA00022771"/>
    </source>
</evidence>
<evidence type="ECO:0000256" key="2">
    <source>
        <dbReference type="ARBA" id="ARBA00010194"/>
    </source>
</evidence>
<dbReference type="Proteomes" id="UP000694843">
    <property type="component" value="Unplaced"/>
</dbReference>
<feature type="region of interest" description="Disordered" evidence="10">
    <location>
        <begin position="510"/>
        <end position="530"/>
    </location>
</feature>
<dbReference type="PANTHER" id="PTHR10816:SF15">
    <property type="entry name" value="MYELIN TRANSCRIPTION FACTOR 1-LIKE PROTEIN"/>
    <property type="match status" value="1"/>
</dbReference>
<dbReference type="GeneID" id="108670448"/>
<evidence type="ECO:0000256" key="7">
    <source>
        <dbReference type="ARBA" id="ARBA00023015"/>
    </source>
</evidence>
<comment type="subcellular location">
    <subcellularLocation>
        <location evidence="1">Nucleus</location>
    </subcellularLocation>
</comment>
<dbReference type="PROSITE" id="PS51802">
    <property type="entry name" value="ZF_CCHHC"/>
    <property type="match status" value="3"/>
</dbReference>
<feature type="compositionally biased region" description="Basic and acidic residues" evidence="10">
    <location>
        <begin position="444"/>
        <end position="454"/>
    </location>
</feature>
<keyword evidence="9" id="KW-0539">Nucleus</keyword>
<evidence type="ECO:0000256" key="4">
    <source>
        <dbReference type="ARBA" id="ARBA00022737"/>
    </source>
</evidence>
<dbReference type="GO" id="GO:0007399">
    <property type="term" value="P:nervous system development"/>
    <property type="evidence" value="ECO:0007669"/>
    <property type="project" value="UniProtKB-KW"/>
</dbReference>
<feature type="compositionally biased region" description="Low complexity" evidence="10">
    <location>
        <begin position="460"/>
        <end position="477"/>
    </location>
</feature>
<dbReference type="GO" id="GO:0006355">
    <property type="term" value="P:regulation of DNA-templated transcription"/>
    <property type="evidence" value="ECO:0007669"/>
    <property type="project" value="InterPro"/>
</dbReference>
<name>A0A8B7NIF0_HYAAZ</name>
<dbReference type="InterPro" id="IPR036060">
    <property type="entry name" value="Znf_C2H2C_sf"/>
</dbReference>
<dbReference type="FunFam" id="4.10.320.30:FF:000001">
    <property type="entry name" value="Myelin transcription factor 1-like, a"/>
    <property type="match status" value="3"/>
</dbReference>
<dbReference type="SUPFAM" id="SSF103637">
    <property type="entry name" value="CCHHC domain"/>
    <property type="match status" value="3"/>
</dbReference>